<dbReference type="KEGG" id="xba:C7S18_14585"/>
<protein>
    <submittedName>
        <fullName evidence="2">Hemin uptake protein HemP</fullName>
    </submittedName>
</protein>
<dbReference type="OrthoDB" id="7870498at2"/>
<keyword evidence="3" id="KW-1185">Reference proteome</keyword>
<evidence type="ECO:0000313" key="2">
    <source>
        <dbReference type="EMBL" id="AVP98341.1"/>
    </source>
</evidence>
<proteinExistence type="predicted"/>
<feature type="region of interest" description="Disordered" evidence="1">
    <location>
        <begin position="1"/>
        <end position="21"/>
    </location>
</feature>
<dbReference type="RefSeq" id="WP_106892261.1">
    <property type="nucleotide sequence ID" value="NZ_CP027860.1"/>
</dbReference>
<sequence length="62" mass="6943">MNEAPEPNQADTVSVPNASPDLAAPVLDSARLLNGQREVLIRHQGQLYRLQHTRNDRLILTK</sequence>
<gene>
    <name evidence="2" type="ORF">C7S18_14585</name>
</gene>
<dbReference type="Gene3D" id="2.10.70.10">
    <property type="entry name" value="Complement Module, domain 1"/>
    <property type="match status" value="1"/>
</dbReference>
<dbReference type="InterPro" id="IPR019600">
    <property type="entry name" value="Hemin_uptake_protein_HemP"/>
</dbReference>
<evidence type="ECO:0000256" key="1">
    <source>
        <dbReference type="SAM" id="MobiDB-lite"/>
    </source>
</evidence>
<name>A0A2P1PU33_9GAMM</name>
<reference evidence="2 3" key="1">
    <citation type="submission" date="2018-03" db="EMBL/GenBank/DDBJ databases">
        <title>Ahniella affigens gen. nov., sp. nov., a gammaproteobacterium isolated from sandy soil near a stream.</title>
        <authorList>
            <person name="Ko Y."/>
            <person name="Kim J.-H."/>
        </authorList>
    </citation>
    <scope>NUCLEOTIDE SEQUENCE [LARGE SCALE GENOMIC DNA]</scope>
    <source>
        <strain evidence="2 3">D13</strain>
    </source>
</reference>
<dbReference type="EMBL" id="CP027860">
    <property type="protein sequence ID" value="AVP98341.1"/>
    <property type="molecule type" value="Genomic_DNA"/>
</dbReference>
<dbReference type="AlphaFoldDB" id="A0A2P1PU33"/>
<dbReference type="Proteomes" id="UP000241074">
    <property type="component" value="Chromosome"/>
</dbReference>
<evidence type="ECO:0000313" key="3">
    <source>
        <dbReference type="Proteomes" id="UP000241074"/>
    </source>
</evidence>
<reference evidence="2 3" key="2">
    <citation type="submission" date="2018-03" db="EMBL/GenBank/DDBJ databases">
        <authorList>
            <person name="Keele B.F."/>
        </authorList>
    </citation>
    <scope>NUCLEOTIDE SEQUENCE [LARGE SCALE GENOMIC DNA]</scope>
    <source>
        <strain evidence="2 3">D13</strain>
    </source>
</reference>
<organism evidence="2 3">
    <name type="scientific">Ahniella affigens</name>
    <dbReference type="NCBI Taxonomy" id="2021234"/>
    <lineage>
        <taxon>Bacteria</taxon>
        <taxon>Pseudomonadati</taxon>
        <taxon>Pseudomonadota</taxon>
        <taxon>Gammaproteobacteria</taxon>
        <taxon>Lysobacterales</taxon>
        <taxon>Rhodanobacteraceae</taxon>
        <taxon>Ahniella</taxon>
    </lineage>
</organism>
<accession>A0A2P1PU33</accession>
<dbReference type="Pfam" id="PF10636">
    <property type="entry name" value="hemP"/>
    <property type="match status" value="1"/>
</dbReference>